<accession>A0A2G8RI06</accession>
<evidence type="ECO:0000259" key="4">
    <source>
        <dbReference type="Pfam" id="PF07859"/>
    </source>
</evidence>
<name>A0A2G8RI06_9RHOB</name>
<evidence type="ECO:0000256" key="1">
    <source>
        <dbReference type="ARBA" id="ARBA00010515"/>
    </source>
</evidence>
<evidence type="ECO:0000256" key="2">
    <source>
        <dbReference type="ARBA" id="ARBA00022801"/>
    </source>
</evidence>
<evidence type="ECO:0000313" key="5">
    <source>
        <dbReference type="EMBL" id="PIL21197.1"/>
    </source>
</evidence>
<reference evidence="5 6" key="1">
    <citation type="submission" date="2013-09" db="EMBL/GenBank/DDBJ databases">
        <title>Genome sequencing of Phaeobacter antarcticus sp. nov. SM1211.</title>
        <authorList>
            <person name="Zhang X.-Y."/>
            <person name="Liu C."/>
            <person name="Chen X.-L."/>
            <person name="Xie B.-B."/>
            <person name="Qin Q.-L."/>
            <person name="Rong J.-C."/>
            <person name="Zhang Y.-Z."/>
        </authorList>
    </citation>
    <scope>NUCLEOTIDE SEQUENCE [LARGE SCALE GENOMIC DNA]</scope>
    <source>
        <strain evidence="5 6">SM1211</strain>
    </source>
</reference>
<organism evidence="5 6">
    <name type="scientific">Puniceibacterium antarcticum</name>
    <dbReference type="NCBI Taxonomy" id="1206336"/>
    <lineage>
        <taxon>Bacteria</taxon>
        <taxon>Pseudomonadati</taxon>
        <taxon>Pseudomonadota</taxon>
        <taxon>Alphaproteobacteria</taxon>
        <taxon>Rhodobacterales</taxon>
        <taxon>Paracoccaceae</taxon>
        <taxon>Puniceibacterium</taxon>
    </lineage>
</organism>
<dbReference type="AlphaFoldDB" id="A0A2G8RI06"/>
<dbReference type="PROSITE" id="PS01174">
    <property type="entry name" value="LIPASE_GDXG_SER"/>
    <property type="match status" value="1"/>
</dbReference>
<dbReference type="PANTHER" id="PTHR48081:SF30">
    <property type="entry name" value="ACETYL-HYDROLASE LIPR-RELATED"/>
    <property type="match status" value="1"/>
</dbReference>
<dbReference type="PROSITE" id="PS01173">
    <property type="entry name" value="LIPASE_GDXG_HIS"/>
    <property type="match status" value="1"/>
</dbReference>
<dbReference type="InterPro" id="IPR033140">
    <property type="entry name" value="Lipase_GDXG_put_SER_AS"/>
</dbReference>
<dbReference type="InterPro" id="IPR002168">
    <property type="entry name" value="Lipase_GDXG_HIS_AS"/>
</dbReference>
<dbReference type="Proteomes" id="UP000231259">
    <property type="component" value="Unassembled WGS sequence"/>
</dbReference>
<dbReference type="InterPro" id="IPR050300">
    <property type="entry name" value="GDXG_lipolytic_enzyme"/>
</dbReference>
<dbReference type="GO" id="GO:0004806">
    <property type="term" value="F:triacylglycerol lipase activity"/>
    <property type="evidence" value="ECO:0007669"/>
    <property type="project" value="TreeGrafter"/>
</dbReference>
<dbReference type="SUPFAM" id="SSF53474">
    <property type="entry name" value="alpha/beta-Hydrolases"/>
    <property type="match status" value="1"/>
</dbReference>
<keyword evidence="2" id="KW-0378">Hydrolase</keyword>
<feature type="domain" description="Alpha/beta hydrolase fold-3" evidence="4">
    <location>
        <begin position="64"/>
        <end position="253"/>
    </location>
</feature>
<dbReference type="InterPro" id="IPR013094">
    <property type="entry name" value="AB_hydrolase_3"/>
</dbReference>
<comment type="similarity">
    <text evidence="1">Belongs to the 'GDXG' lipolytic enzyme family.</text>
</comment>
<evidence type="ECO:0000256" key="3">
    <source>
        <dbReference type="PROSITE-ProRule" id="PRU10038"/>
    </source>
</evidence>
<keyword evidence="6" id="KW-1185">Reference proteome</keyword>
<dbReference type="PANTHER" id="PTHR48081">
    <property type="entry name" value="AB HYDROLASE SUPERFAMILY PROTEIN C4A8.06C"/>
    <property type="match status" value="1"/>
</dbReference>
<protein>
    <recommendedName>
        <fullName evidence="4">Alpha/beta hydrolase fold-3 domain-containing protein</fullName>
    </recommendedName>
</protein>
<feature type="active site" evidence="3">
    <location>
        <position position="132"/>
    </location>
</feature>
<dbReference type="Gene3D" id="3.40.50.1820">
    <property type="entry name" value="alpha/beta hydrolase"/>
    <property type="match status" value="1"/>
</dbReference>
<gene>
    <name evidence="5" type="ORF">P775_05650</name>
</gene>
<sequence>MSNLGPLIGRAAVERRISHVAMQGTPWELRHQFLQLSDARSVGTAQEIGGVPVRILNPDADRTLIFLHGGGYVFGSALSHGSCAQALADLLDWRIILPDYRLAPEHLWPAQRDDACAVVDALTGRVALAGDSAGGHLAITTALRRPNRVSHLVLISPNTDRSGQSTTRGAQDDLMNDDATDRALSEMAFGARDAHDTEVSPLLADLSALPPIYMTACVNEVLLDDTLLFASAAARAGVPVRLDVLPSLFHMWTLWPQALPQARKSLRAIAAFVRD</sequence>
<dbReference type="EMBL" id="AWWI01000045">
    <property type="protein sequence ID" value="PIL21197.1"/>
    <property type="molecule type" value="Genomic_DNA"/>
</dbReference>
<dbReference type="OrthoDB" id="9806180at2"/>
<proteinExistence type="inferred from homology"/>
<dbReference type="Pfam" id="PF07859">
    <property type="entry name" value="Abhydrolase_3"/>
    <property type="match status" value="1"/>
</dbReference>
<dbReference type="RefSeq" id="WP_099910015.1">
    <property type="nucleotide sequence ID" value="NZ_AWWI01000045.1"/>
</dbReference>
<evidence type="ECO:0000313" key="6">
    <source>
        <dbReference type="Proteomes" id="UP000231259"/>
    </source>
</evidence>
<dbReference type="InterPro" id="IPR029058">
    <property type="entry name" value="AB_hydrolase_fold"/>
</dbReference>
<comment type="caution">
    <text evidence="5">The sequence shown here is derived from an EMBL/GenBank/DDBJ whole genome shotgun (WGS) entry which is preliminary data.</text>
</comment>